<proteinExistence type="predicted"/>
<comment type="caution">
    <text evidence="1">The sequence shown here is derived from an EMBL/GenBank/DDBJ whole genome shotgun (WGS) entry which is preliminary data.</text>
</comment>
<reference evidence="1 2" key="1">
    <citation type="submission" date="2021-06" db="EMBL/GenBank/DDBJ databases">
        <authorList>
            <person name="Sun Q."/>
            <person name="Li D."/>
        </authorList>
    </citation>
    <scope>NUCLEOTIDE SEQUENCE [LARGE SCALE GENOMIC DNA]</scope>
    <source>
        <strain evidence="1 2">MSJ-1</strain>
    </source>
</reference>
<sequence length="233" mass="25598">MAYLDKDGLLKIASYFKDLRSKLNNKVDKINGKSLSSNDFTDTHKNKIDAIPSNPKYTDTVTTVENVLTSTSTSNALSANQGKILNDSLSNKADKSNVSRCKTKGYPNASSWQSVSNMRDVEDWIGDFDKRTRELKDSGGGSVETDSFRGAVCIKMGKIASLYVDPEQADSSFMLRSKFLPSSLYWEKARYAGSIPEIGFNVSGNANIGIRKDGTVRMYGSANAAVMITYFTD</sequence>
<evidence type="ECO:0000313" key="1">
    <source>
        <dbReference type="EMBL" id="MBU5669668.1"/>
    </source>
</evidence>
<protein>
    <submittedName>
        <fullName evidence="1">Uncharacterized protein</fullName>
    </submittedName>
</protein>
<organism evidence="1 2">
    <name type="scientific">Peptoniphilus ovalis</name>
    <dbReference type="NCBI Taxonomy" id="2841503"/>
    <lineage>
        <taxon>Bacteria</taxon>
        <taxon>Bacillati</taxon>
        <taxon>Bacillota</taxon>
        <taxon>Tissierellia</taxon>
        <taxon>Tissierellales</taxon>
        <taxon>Peptoniphilaceae</taxon>
        <taxon>Peptoniphilus</taxon>
    </lineage>
</organism>
<gene>
    <name evidence="1" type="ORF">KQI68_07415</name>
</gene>
<dbReference type="Pfam" id="PF22337">
    <property type="entry name" value="Phage_fiber_rpt"/>
    <property type="match status" value="1"/>
</dbReference>
<keyword evidence="2" id="KW-1185">Reference proteome</keyword>
<dbReference type="EMBL" id="JAHLQO010000004">
    <property type="protein sequence ID" value="MBU5669668.1"/>
    <property type="molecule type" value="Genomic_DNA"/>
</dbReference>
<name>A0ABS6FHL2_9FIRM</name>
<evidence type="ECO:0000313" key="2">
    <source>
        <dbReference type="Proteomes" id="UP000783742"/>
    </source>
</evidence>
<dbReference type="RefSeq" id="WP_216549502.1">
    <property type="nucleotide sequence ID" value="NZ_JAHLQO010000004.1"/>
</dbReference>
<dbReference type="InterPro" id="IPR054500">
    <property type="entry name" value="Phage_fiber_rpt"/>
</dbReference>
<dbReference type="Proteomes" id="UP000783742">
    <property type="component" value="Unassembled WGS sequence"/>
</dbReference>
<accession>A0ABS6FHL2</accession>